<organism evidence="6 7">
    <name type="scientific">Adlercreutzia faecimuris</name>
    <dbReference type="NCBI Taxonomy" id="2897341"/>
    <lineage>
        <taxon>Bacteria</taxon>
        <taxon>Bacillati</taxon>
        <taxon>Actinomycetota</taxon>
        <taxon>Coriobacteriia</taxon>
        <taxon>Eggerthellales</taxon>
        <taxon>Eggerthellaceae</taxon>
        <taxon>Adlercreutzia</taxon>
    </lineage>
</organism>
<evidence type="ECO:0000313" key="7">
    <source>
        <dbReference type="Proteomes" id="UP001430755"/>
    </source>
</evidence>
<protein>
    <submittedName>
        <fullName evidence="6">Carboxypeptidase regulatory-like domain-containing protein</fullName>
    </submittedName>
</protein>
<keyword evidence="7" id="KW-1185">Reference proteome</keyword>
<proteinExistence type="predicted"/>
<dbReference type="RefSeq" id="WP_242163298.1">
    <property type="nucleotide sequence ID" value="NZ_JAJMLW010000001.1"/>
</dbReference>
<dbReference type="SUPFAM" id="SSF54862">
    <property type="entry name" value="4Fe-4S ferredoxins"/>
    <property type="match status" value="1"/>
</dbReference>
<dbReference type="InterPro" id="IPR050954">
    <property type="entry name" value="ET_IronSulfur_Cluster-Binding"/>
</dbReference>
<dbReference type="Pfam" id="PF13620">
    <property type="entry name" value="CarboxypepD_reg"/>
    <property type="match status" value="1"/>
</dbReference>
<evidence type="ECO:0000256" key="1">
    <source>
        <dbReference type="ARBA" id="ARBA00022485"/>
    </source>
</evidence>
<dbReference type="Gene3D" id="2.60.40.10">
    <property type="entry name" value="Immunoglobulins"/>
    <property type="match status" value="1"/>
</dbReference>
<evidence type="ECO:0000256" key="3">
    <source>
        <dbReference type="ARBA" id="ARBA00023004"/>
    </source>
</evidence>
<dbReference type="Proteomes" id="UP001430755">
    <property type="component" value="Unassembled WGS sequence"/>
</dbReference>
<reference evidence="6" key="1">
    <citation type="submission" date="2021-11" db="EMBL/GenBank/DDBJ databases">
        <title>A Novel Adlercreutzia Species, isolated from a Allomyrina dichotoma larva feces.</title>
        <authorList>
            <person name="Suh M.K."/>
        </authorList>
    </citation>
    <scope>NUCLEOTIDE SEQUENCE</scope>
    <source>
        <strain evidence="6">JBNU-10</strain>
    </source>
</reference>
<evidence type="ECO:0000313" key="6">
    <source>
        <dbReference type="EMBL" id="MCI2241286.1"/>
    </source>
</evidence>
<evidence type="ECO:0000259" key="5">
    <source>
        <dbReference type="PROSITE" id="PS51379"/>
    </source>
</evidence>
<dbReference type="Gene3D" id="3.30.70.20">
    <property type="match status" value="2"/>
</dbReference>
<dbReference type="PANTHER" id="PTHR43177:SF3">
    <property type="entry name" value="PROTEIN NRFC HOMOLOG"/>
    <property type="match status" value="1"/>
</dbReference>
<dbReference type="PROSITE" id="PS51379">
    <property type="entry name" value="4FE4S_FER_2"/>
    <property type="match status" value="2"/>
</dbReference>
<dbReference type="EMBL" id="JAJMLW010000001">
    <property type="protein sequence ID" value="MCI2241286.1"/>
    <property type="molecule type" value="Genomic_DNA"/>
</dbReference>
<dbReference type="InterPro" id="IPR017900">
    <property type="entry name" value="4Fe4S_Fe_S_CS"/>
</dbReference>
<keyword evidence="3" id="KW-0408">Iron</keyword>
<dbReference type="InterPro" id="IPR013783">
    <property type="entry name" value="Ig-like_fold"/>
</dbReference>
<feature type="domain" description="4Fe-4S ferredoxin-type" evidence="5">
    <location>
        <begin position="90"/>
        <end position="119"/>
    </location>
</feature>
<feature type="domain" description="4Fe-4S ferredoxin-type" evidence="5">
    <location>
        <begin position="2"/>
        <end position="31"/>
    </location>
</feature>
<keyword evidence="1" id="KW-0004">4Fe-4S</keyword>
<name>A0ABS9WEJ6_9ACTN</name>
<evidence type="ECO:0000256" key="4">
    <source>
        <dbReference type="ARBA" id="ARBA00023014"/>
    </source>
</evidence>
<evidence type="ECO:0000256" key="2">
    <source>
        <dbReference type="ARBA" id="ARBA00022723"/>
    </source>
</evidence>
<dbReference type="PANTHER" id="PTHR43177">
    <property type="entry name" value="PROTEIN NRFC"/>
    <property type="match status" value="1"/>
</dbReference>
<keyword evidence="4" id="KW-0411">Iron-sulfur</keyword>
<sequence length="268" mass="29421">MKVFVFDAERCNGCHNCQVACKDEHVGNAWPPYAAPEPNTGQFWLRVLQREHGQIPMVKVEYTAWLCMHCERCVAAEACGSDAFARRDDGLVYIDPARCTGCMDCVPACPYEAVFANEEAGIAQKCTGCAHLVDEGRLPHCVDLCATGGLRFGDAEDFACELADAEVMRGELGTGPRVYYRNLPHLFLGGEVWDPQADEVIEGARVTLAAVGGVEAAQETDDFGDFKFERLDPGEYRLAIEAPGFKPVARDVVLEESTYLGDFPLERA</sequence>
<comment type="caution">
    <text evidence="6">The sequence shown here is derived from an EMBL/GenBank/DDBJ whole genome shotgun (WGS) entry which is preliminary data.</text>
</comment>
<dbReference type="Pfam" id="PF13247">
    <property type="entry name" value="Fer4_11"/>
    <property type="match status" value="1"/>
</dbReference>
<accession>A0ABS9WEJ6</accession>
<dbReference type="SUPFAM" id="SSF49478">
    <property type="entry name" value="Cna protein B-type domain"/>
    <property type="match status" value="1"/>
</dbReference>
<keyword evidence="2" id="KW-0479">Metal-binding</keyword>
<dbReference type="PROSITE" id="PS00198">
    <property type="entry name" value="4FE4S_FER_1"/>
    <property type="match status" value="1"/>
</dbReference>
<gene>
    <name evidence="6" type="ORF">LPT13_02820</name>
</gene>
<dbReference type="InterPro" id="IPR017896">
    <property type="entry name" value="4Fe4S_Fe-S-bd"/>
</dbReference>